<evidence type="ECO:0000313" key="1">
    <source>
        <dbReference type="EMBL" id="KAH0561193.1"/>
    </source>
</evidence>
<gene>
    <name evidence="1" type="ORF">KQX54_014287</name>
</gene>
<accession>A0AAV7IYN1</accession>
<dbReference type="EMBL" id="JAHXZJ010000374">
    <property type="protein sequence ID" value="KAH0561193.1"/>
    <property type="molecule type" value="Genomic_DNA"/>
</dbReference>
<comment type="caution">
    <text evidence="1">The sequence shown here is derived from an EMBL/GenBank/DDBJ whole genome shotgun (WGS) entry which is preliminary data.</text>
</comment>
<proteinExistence type="predicted"/>
<organism evidence="1 2">
    <name type="scientific">Cotesia glomerata</name>
    <name type="common">Lepidopteran parasitic wasp</name>
    <name type="synonym">Apanteles glomeratus</name>
    <dbReference type="NCBI Taxonomy" id="32391"/>
    <lineage>
        <taxon>Eukaryota</taxon>
        <taxon>Metazoa</taxon>
        <taxon>Ecdysozoa</taxon>
        <taxon>Arthropoda</taxon>
        <taxon>Hexapoda</taxon>
        <taxon>Insecta</taxon>
        <taxon>Pterygota</taxon>
        <taxon>Neoptera</taxon>
        <taxon>Endopterygota</taxon>
        <taxon>Hymenoptera</taxon>
        <taxon>Apocrita</taxon>
        <taxon>Ichneumonoidea</taxon>
        <taxon>Braconidae</taxon>
        <taxon>Microgastrinae</taxon>
        <taxon>Cotesia</taxon>
    </lineage>
</organism>
<protein>
    <submittedName>
        <fullName evidence="1">Uncharacterized protein</fullName>
    </submittedName>
</protein>
<dbReference type="Proteomes" id="UP000826195">
    <property type="component" value="Unassembled WGS sequence"/>
</dbReference>
<evidence type="ECO:0000313" key="2">
    <source>
        <dbReference type="Proteomes" id="UP000826195"/>
    </source>
</evidence>
<sequence length="121" mass="13907">MPLEESVKRTLRNHKRQNLPKNPQSLDELLIDGLKEEYLTNEKLSKFCAKIDSLAFLKLCDIKAGLMCLKRNTPLMAEPVLQYFNETYVSGVKIKCKRTGKPLSKSRPIYPPEVWNVLDSV</sequence>
<keyword evidence="2" id="KW-1185">Reference proteome</keyword>
<reference evidence="1 2" key="1">
    <citation type="journal article" date="2021" name="J. Hered.">
        <title>A chromosome-level genome assembly of the parasitoid wasp, Cotesia glomerata (Hymenoptera: Braconidae).</title>
        <authorList>
            <person name="Pinto B.J."/>
            <person name="Weis J.J."/>
            <person name="Gamble T."/>
            <person name="Ode P.J."/>
            <person name="Paul R."/>
            <person name="Zaspel J.M."/>
        </authorList>
    </citation>
    <scope>NUCLEOTIDE SEQUENCE [LARGE SCALE GENOMIC DNA]</scope>
    <source>
        <strain evidence="1">CgM1</strain>
    </source>
</reference>
<dbReference type="AlphaFoldDB" id="A0AAV7IYN1"/>
<name>A0AAV7IYN1_COTGL</name>